<comment type="caution">
    <text evidence="1">The sequence shown here is derived from an EMBL/GenBank/DDBJ whole genome shotgun (WGS) entry which is preliminary data.</text>
</comment>
<keyword evidence="2" id="KW-1185">Reference proteome</keyword>
<dbReference type="RefSeq" id="WP_379262340.1">
    <property type="nucleotide sequence ID" value="NZ_JBHUMJ010000002.1"/>
</dbReference>
<dbReference type="Proteomes" id="UP001597540">
    <property type="component" value="Unassembled WGS sequence"/>
</dbReference>
<evidence type="ECO:0000313" key="1">
    <source>
        <dbReference type="EMBL" id="MFD2701206.1"/>
    </source>
</evidence>
<dbReference type="InterPro" id="IPR027417">
    <property type="entry name" value="P-loop_NTPase"/>
</dbReference>
<dbReference type="SUPFAM" id="SSF52540">
    <property type="entry name" value="P-loop containing nucleoside triphosphate hydrolases"/>
    <property type="match status" value="1"/>
</dbReference>
<protein>
    <submittedName>
        <fullName evidence="1">AAA family ATPase</fullName>
    </submittedName>
</protein>
<organism evidence="1 2">
    <name type="scientific">Paenibacillus shunpengii</name>
    <dbReference type="NCBI Taxonomy" id="2054424"/>
    <lineage>
        <taxon>Bacteria</taxon>
        <taxon>Bacillati</taxon>
        <taxon>Bacillota</taxon>
        <taxon>Bacilli</taxon>
        <taxon>Bacillales</taxon>
        <taxon>Paenibacillaceae</taxon>
        <taxon>Paenibacillus</taxon>
    </lineage>
</organism>
<dbReference type="EMBL" id="JBHUMJ010000002">
    <property type="protein sequence ID" value="MFD2701206.1"/>
    <property type="molecule type" value="Genomic_DNA"/>
</dbReference>
<gene>
    <name evidence="1" type="ORF">ACFSVM_12085</name>
</gene>
<sequence>MSRLVIITVGKTHSGKTTFARALEQELHPSLVIDQDNHAAFINTYYRSLLPEHGPNHIKFALTQTIVDYAVEQTDYHLILCNSNRSYKSRLDLLSRFHKGGFISVIVHLDPPDHVLEERVARSQRDTAIFRSASSFKEVLHRQQAETENTDVVLPSEGEANYLFHVTHPDEIHKTIHGIIDLSTLNLSSLMDKAGGKLQEHDADA</sequence>
<evidence type="ECO:0000313" key="2">
    <source>
        <dbReference type="Proteomes" id="UP001597540"/>
    </source>
</evidence>
<dbReference type="Pfam" id="PF13671">
    <property type="entry name" value="AAA_33"/>
    <property type="match status" value="1"/>
</dbReference>
<reference evidence="2" key="1">
    <citation type="journal article" date="2019" name="Int. J. Syst. Evol. Microbiol.">
        <title>The Global Catalogue of Microorganisms (GCM) 10K type strain sequencing project: providing services to taxonomists for standard genome sequencing and annotation.</title>
        <authorList>
            <consortium name="The Broad Institute Genomics Platform"/>
            <consortium name="The Broad Institute Genome Sequencing Center for Infectious Disease"/>
            <person name="Wu L."/>
            <person name="Ma J."/>
        </authorList>
    </citation>
    <scope>NUCLEOTIDE SEQUENCE [LARGE SCALE GENOMIC DNA]</scope>
    <source>
        <strain evidence="2">KCTC 33849</strain>
    </source>
</reference>
<dbReference type="Gene3D" id="3.40.50.300">
    <property type="entry name" value="P-loop containing nucleotide triphosphate hydrolases"/>
    <property type="match status" value="1"/>
</dbReference>
<accession>A0ABW5SP03</accession>
<proteinExistence type="predicted"/>
<name>A0ABW5SP03_9BACL</name>